<dbReference type="PANTHER" id="PTHR43591">
    <property type="entry name" value="METHYLTRANSFERASE"/>
    <property type="match status" value="1"/>
</dbReference>
<evidence type="ECO:0000259" key="1">
    <source>
        <dbReference type="Pfam" id="PF08241"/>
    </source>
</evidence>
<dbReference type="InterPro" id="IPR029063">
    <property type="entry name" value="SAM-dependent_MTases_sf"/>
</dbReference>
<evidence type="ECO:0000313" key="2">
    <source>
        <dbReference type="EMBL" id="RCX03811.1"/>
    </source>
</evidence>
<dbReference type="PANTHER" id="PTHR43591:SF110">
    <property type="entry name" value="RHODANESE DOMAIN-CONTAINING PROTEIN"/>
    <property type="match status" value="1"/>
</dbReference>
<keyword evidence="2" id="KW-0489">Methyltransferase</keyword>
<dbReference type="Gene3D" id="3.40.50.150">
    <property type="entry name" value="Vaccinia Virus protein VP39"/>
    <property type="match status" value="1"/>
</dbReference>
<dbReference type="InterPro" id="IPR013216">
    <property type="entry name" value="Methyltransf_11"/>
</dbReference>
<keyword evidence="3" id="KW-1185">Reference proteome</keyword>
<dbReference type="CDD" id="cd02440">
    <property type="entry name" value="AdoMet_MTases"/>
    <property type="match status" value="1"/>
</dbReference>
<organism evidence="2 3">
    <name type="scientific">Schleiferia thermophila</name>
    <dbReference type="NCBI Taxonomy" id="884107"/>
    <lineage>
        <taxon>Bacteria</taxon>
        <taxon>Pseudomonadati</taxon>
        <taxon>Bacteroidota</taxon>
        <taxon>Flavobacteriia</taxon>
        <taxon>Flavobacteriales</taxon>
        <taxon>Schleiferiaceae</taxon>
        <taxon>Schleiferia</taxon>
    </lineage>
</organism>
<name>A0A369A3S1_9FLAO</name>
<dbReference type="GO" id="GO:0008757">
    <property type="term" value="F:S-adenosylmethionine-dependent methyltransferase activity"/>
    <property type="evidence" value="ECO:0007669"/>
    <property type="project" value="InterPro"/>
</dbReference>
<keyword evidence="2" id="KW-0808">Transferase</keyword>
<accession>A0A369A3S1</accession>
<dbReference type="GO" id="GO:0032259">
    <property type="term" value="P:methylation"/>
    <property type="evidence" value="ECO:0007669"/>
    <property type="project" value="UniProtKB-KW"/>
</dbReference>
<dbReference type="RefSeq" id="WP_051889196.1">
    <property type="nucleotide sequence ID" value="NZ_BHZF01000002.1"/>
</dbReference>
<reference evidence="2 3" key="1">
    <citation type="submission" date="2018-07" db="EMBL/GenBank/DDBJ databases">
        <title>Genomic Encyclopedia of Type Strains, Phase IV (KMG-IV): sequencing the most valuable type-strain genomes for metagenomic binning, comparative biology and taxonomic classification.</title>
        <authorList>
            <person name="Goeker M."/>
        </authorList>
    </citation>
    <scope>NUCLEOTIDE SEQUENCE [LARGE SCALE GENOMIC DNA]</scope>
    <source>
        <strain evidence="2 3">DSM 21410</strain>
    </source>
</reference>
<proteinExistence type="predicted"/>
<comment type="caution">
    <text evidence="2">The sequence shown here is derived from an EMBL/GenBank/DDBJ whole genome shotgun (WGS) entry which is preliminary data.</text>
</comment>
<dbReference type="Pfam" id="PF08241">
    <property type="entry name" value="Methyltransf_11"/>
    <property type="match status" value="1"/>
</dbReference>
<dbReference type="EMBL" id="QPJS01000002">
    <property type="protein sequence ID" value="RCX03811.1"/>
    <property type="molecule type" value="Genomic_DNA"/>
</dbReference>
<dbReference type="Proteomes" id="UP000253517">
    <property type="component" value="Unassembled WGS sequence"/>
</dbReference>
<sequence length="316" mass="36871">MSINFYDKKSHTHFKKNTDRLVAENTREVPIINYIPRFVSADGYSSAFGLQWKTFSCLQLDSYTGTEISKKRILEALSHSLEWLHDKTVLEAGSGGGRFTEWLKKYCKELYTFDLSRAIEVNYQWNKADNVVFFQADILDIPLPDKSFDVVFCLGVIQHTPDSKKAIQELWRTVKPGGILVADHYHFRWAYYTTSIPVYRFFLKRMNPERSLKIIEKLVTIFFPLHWRLRHSKVGRWLLGHFSPILTNIDTFEQKGYAFNKQTSVLESYDALTDYYKRLIKKSELIKILSSLPDLASFDIKRGSNGWVFKVVKSHG</sequence>
<evidence type="ECO:0000313" key="3">
    <source>
        <dbReference type="Proteomes" id="UP000253517"/>
    </source>
</evidence>
<dbReference type="AlphaFoldDB" id="A0A369A3S1"/>
<dbReference type="SUPFAM" id="SSF53335">
    <property type="entry name" value="S-adenosyl-L-methionine-dependent methyltransferases"/>
    <property type="match status" value="1"/>
</dbReference>
<feature type="domain" description="Methyltransferase type 11" evidence="1">
    <location>
        <begin position="90"/>
        <end position="181"/>
    </location>
</feature>
<gene>
    <name evidence="2" type="ORF">DES35_102267</name>
</gene>
<protein>
    <submittedName>
        <fullName evidence="2">Methyltransferase family protein</fullName>
    </submittedName>
</protein>